<keyword evidence="2" id="KW-1185">Reference proteome</keyword>
<dbReference type="Gene3D" id="3.30.2310.20">
    <property type="entry name" value="RelE-like"/>
    <property type="match status" value="1"/>
</dbReference>
<dbReference type="Proteomes" id="UP000198756">
    <property type="component" value="Unassembled WGS sequence"/>
</dbReference>
<accession>A0A1G5UWW4</accession>
<organism evidence="1 2">
    <name type="scientific">Algoriphagus alkaliphilus</name>
    <dbReference type="NCBI Taxonomy" id="279824"/>
    <lineage>
        <taxon>Bacteria</taxon>
        <taxon>Pseudomonadati</taxon>
        <taxon>Bacteroidota</taxon>
        <taxon>Cytophagia</taxon>
        <taxon>Cytophagales</taxon>
        <taxon>Cyclobacteriaceae</taxon>
        <taxon>Algoriphagus</taxon>
    </lineage>
</organism>
<evidence type="ECO:0000313" key="1">
    <source>
        <dbReference type="EMBL" id="SDA38113.1"/>
    </source>
</evidence>
<reference evidence="2" key="1">
    <citation type="submission" date="2016-10" db="EMBL/GenBank/DDBJ databases">
        <authorList>
            <person name="Varghese N."/>
            <person name="Submissions S."/>
        </authorList>
    </citation>
    <scope>NUCLEOTIDE SEQUENCE [LARGE SCALE GENOMIC DNA]</scope>
    <source>
        <strain evidence="2">DSM 22703</strain>
    </source>
</reference>
<proteinExistence type="predicted"/>
<dbReference type="SUPFAM" id="SSF143011">
    <property type="entry name" value="RelE-like"/>
    <property type="match status" value="1"/>
</dbReference>
<name>A0A1G5UWW4_9BACT</name>
<dbReference type="InterPro" id="IPR035093">
    <property type="entry name" value="RelE/ParE_toxin_dom_sf"/>
</dbReference>
<protein>
    <recommendedName>
        <fullName evidence="3">mRNA interferase RelE/StbE</fullName>
    </recommendedName>
</protein>
<sequence length="63" mass="7427">MKILIDKSFYKDWKKIKDQDLNQKVLSFIEEIQKAESLSSLSNLKKLVGTKSYFRAKLGNYRV</sequence>
<dbReference type="AlphaFoldDB" id="A0A1G5UWW4"/>
<evidence type="ECO:0000313" key="2">
    <source>
        <dbReference type="Proteomes" id="UP000198756"/>
    </source>
</evidence>
<dbReference type="EMBL" id="FMXE01000002">
    <property type="protein sequence ID" value="SDA38113.1"/>
    <property type="molecule type" value="Genomic_DNA"/>
</dbReference>
<evidence type="ECO:0008006" key="3">
    <source>
        <dbReference type="Google" id="ProtNLM"/>
    </source>
</evidence>
<dbReference type="STRING" id="279824.SAMN03080617_00140"/>
<gene>
    <name evidence="1" type="ORF">SAMN03080617_00140</name>
</gene>